<proteinExistence type="predicted"/>
<sequence length="91" mass="10100">MTTRIRETRRRPGSQVGAALTPVSAEVEKLPRATAEPSADASPLDGVLTAVRELGDAAPTAPRRRRYRLPRWTTRDRRVQRLRGWLSGVPG</sequence>
<organism evidence="2 3">
    <name type="scientific">Amycolatopsis speibonae</name>
    <dbReference type="NCBI Taxonomy" id="1450224"/>
    <lineage>
        <taxon>Bacteria</taxon>
        <taxon>Bacillati</taxon>
        <taxon>Actinomycetota</taxon>
        <taxon>Actinomycetes</taxon>
        <taxon>Pseudonocardiales</taxon>
        <taxon>Pseudonocardiaceae</taxon>
        <taxon>Amycolatopsis</taxon>
    </lineage>
</organism>
<evidence type="ECO:0000313" key="3">
    <source>
        <dbReference type="Proteomes" id="UP001595645"/>
    </source>
</evidence>
<gene>
    <name evidence="2" type="ORF">ACFOSH_38675</name>
</gene>
<dbReference type="EMBL" id="JBHRWK010000089">
    <property type="protein sequence ID" value="MFC3455395.1"/>
    <property type="molecule type" value="Genomic_DNA"/>
</dbReference>
<dbReference type="Proteomes" id="UP001595645">
    <property type="component" value="Unassembled WGS sequence"/>
</dbReference>
<evidence type="ECO:0008006" key="4">
    <source>
        <dbReference type="Google" id="ProtNLM"/>
    </source>
</evidence>
<comment type="caution">
    <text evidence="2">The sequence shown here is derived from an EMBL/GenBank/DDBJ whole genome shotgun (WGS) entry which is preliminary data.</text>
</comment>
<accession>A0ABV7PBD9</accession>
<protein>
    <recommendedName>
        <fullName evidence="4">Acyl-CoA carboxylase subunit epsilon</fullName>
    </recommendedName>
</protein>
<feature type="region of interest" description="Disordered" evidence="1">
    <location>
        <begin position="1"/>
        <end position="23"/>
    </location>
</feature>
<reference evidence="3" key="1">
    <citation type="journal article" date="2019" name="Int. J. Syst. Evol. Microbiol.">
        <title>The Global Catalogue of Microorganisms (GCM) 10K type strain sequencing project: providing services to taxonomists for standard genome sequencing and annotation.</title>
        <authorList>
            <consortium name="The Broad Institute Genomics Platform"/>
            <consortium name="The Broad Institute Genome Sequencing Center for Infectious Disease"/>
            <person name="Wu L."/>
            <person name="Ma J."/>
        </authorList>
    </citation>
    <scope>NUCLEOTIDE SEQUENCE [LARGE SCALE GENOMIC DNA]</scope>
    <source>
        <strain evidence="3">CGMCC 4.7676</strain>
    </source>
</reference>
<keyword evidence="3" id="KW-1185">Reference proteome</keyword>
<evidence type="ECO:0000256" key="1">
    <source>
        <dbReference type="SAM" id="MobiDB-lite"/>
    </source>
</evidence>
<evidence type="ECO:0000313" key="2">
    <source>
        <dbReference type="EMBL" id="MFC3455395.1"/>
    </source>
</evidence>
<dbReference type="RefSeq" id="WP_378245792.1">
    <property type="nucleotide sequence ID" value="NZ_JBHRWK010000089.1"/>
</dbReference>
<name>A0ABV7PBD9_9PSEU</name>